<sequence>MTTASKSSNSRLSAVSLDKSIGSPSDPILKREQAVTISDLLENNSFAPVGHNGGPYLLELEILDKKLVLSVTTESGEHVLCHHLSLTSFRQLLKDYRIVCESYIDAQLRLTPERLEAIDMGRRAIHDEASALLRERFKSRVEIDQDTARRLFTLISLLVARNSFGRGPAT</sequence>
<gene>
    <name evidence="1" type="ORF">IE4872_PC00403</name>
</gene>
<organism evidence="1 2">
    <name type="scientific">Rhizobium gallicum</name>
    <dbReference type="NCBI Taxonomy" id="56730"/>
    <lineage>
        <taxon>Bacteria</taxon>
        <taxon>Pseudomonadati</taxon>
        <taxon>Pseudomonadota</taxon>
        <taxon>Alphaproteobacteria</taxon>
        <taxon>Hyphomicrobiales</taxon>
        <taxon>Rhizobiaceae</taxon>
        <taxon>Rhizobium/Agrobacterium group</taxon>
        <taxon>Rhizobium</taxon>
    </lineage>
</organism>
<name>A0A1L5NR87_9HYPH</name>
<dbReference type="Proteomes" id="UP000184749">
    <property type="component" value="Plasmid pRgalIE4872c"/>
</dbReference>
<dbReference type="AlphaFoldDB" id="A0A1L5NR87"/>
<accession>A0A1L5NR87</accession>
<reference evidence="1 2" key="1">
    <citation type="submission" date="2016-09" db="EMBL/GenBank/DDBJ databases">
        <title>The complete genome sequences of Rhizobium gallicum, symbiovars gallicum and phaseoli, symbionts associated to common bean (Phaseolus vulgaris).</title>
        <authorList>
            <person name="Bustos P."/>
            <person name="Santamaria R.I."/>
            <person name="Perez-Carrascal O.M."/>
            <person name="Juarez S."/>
            <person name="Lozano L."/>
            <person name="Martinez-Flores I."/>
            <person name="Martinez-Romero E."/>
            <person name="Cevallos M."/>
            <person name="Romero D."/>
            <person name="Davila G."/>
            <person name="Gonzalez V."/>
        </authorList>
    </citation>
    <scope>NUCLEOTIDE SEQUENCE [LARGE SCALE GENOMIC DNA]</scope>
    <source>
        <strain evidence="1 2">IE4872</strain>
        <plasmid evidence="2">prgalie4872c</plasmid>
    </source>
</reference>
<dbReference type="Pfam" id="PF06793">
    <property type="entry name" value="UPF0262"/>
    <property type="match status" value="1"/>
</dbReference>
<evidence type="ECO:0000313" key="1">
    <source>
        <dbReference type="EMBL" id="APO70420.1"/>
    </source>
</evidence>
<proteinExistence type="predicted"/>
<dbReference type="EMBL" id="CP017104">
    <property type="protein sequence ID" value="APO70420.1"/>
    <property type="molecule type" value="Genomic_DNA"/>
</dbReference>
<dbReference type="InterPro" id="IPR008321">
    <property type="entry name" value="UCP032146"/>
</dbReference>
<dbReference type="RefSeq" id="WP_074070910.1">
    <property type="nucleotide sequence ID" value="NZ_CP017104.1"/>
</dbReference>
<dbReference type="OrthoDB" id="8419362at2"/>
<geneLocation type="plasmid" evidence="2">
    <name>prgalie4872c</name>
</geneLocation>
<keyword evidence="1" id="KW-0614">Plasmid</keyword>
<evidence type="ECO:0000313" key="2">
    <source>
        <dbReference type="Proteomes" id="UP000184749"/>
    </source>
</evidence>
<dbReference type="PIRSF" id="PIRSF032146">
    <property type="entry name" value="UCP032146"/>
    <property type="match status" value="1"/>
</dbReference>
<protein>
    <submittedName>
        <fullName evidence="1">Uncharacterized protein</fullName>
    </submittedName>
</protein>
<dbReference type="NCBIfam" id="NF002769">
    <property type="entry name" value="PRK02853.1"/>
    <property type="match status" value="1"/>
</dbReference>